<name>A0A1Y5HIP3_OLEAN</name>
<dbReference type="GO" id="GO:0003824">
    <property type="term" value="F:catalytic activity"/>
    <property type="evidence" value="ECO:0007669"/>
    <property type="project" value="UniProtKB-ARBA"/>
</dbReference>
<evidence type="ECO:0000313" key="2">
    <source>
        <dbReference type="EMBL" id="OUS36457.1"/>
    </source>
</evidence>
<dbReference type="InterPro" id="IPR014748">
    <property type="entry name" value="Enoyl-CoA_hydra_C"/>
</dbReference>
<dbReference type="Proteomes" id="UP000227088">
    <property type="component" value="Unassembled WGS sequence"/>
</dbReference>
<evidence type="ECO:0000256" key="1">
    <source>
        <dbReference type="ARBA" id="ARBA00005254"/>
    </source>
</evidence>
<dbReference type="AlphaFoldDB" id="A0A1Y5HIP3"/>
<dbReference type="SUPFAM" id="SSF52096">
    <property type="entry name" value="ClpP/crotonase"/>
    <property type="match status" value="1"/>
</dbReference>
<dbReference type="PANTHER" id="PTHR42964">
    <property type="entry name" value="ENOYL-COA HYDRATASE"/>
    <property type="match status" value="1"/>
</dbReference>
<protein>
    <submittedName>
        <fullName evidence="2">Enoyl-CoA hydratase</fullName>
    </submittedName>
</protein>
<evidence type="ECO:0000313" key="3">
    <source>
        <dbReference type="Proteomes" id="UP000227088"/>
    </source>
</evidence>
<dbReference type="PANTHER" id="PTHR42964:SF1">
    <property type="entry name" value="POLYKETIDE BIOSYNTHESIS ENOYL-COA HYDRATASE PKSH-RELATED"/>
    <property type="match status" value="1"/>
</dbReference>
<comment type="caution">
    <text evidence="2">The sequence shown here is derived from an EMBL/GenBank/DDBJ whole genome shotgun (WGS) entry which is preliminary data.</text>
</comment>
<reference evidence="3" key="1">
    <citation type="journal article" date="2017" name="Proc. Natl. Acad. Sci. U.S.A.">
        <title>Simulation of Deepwater Horizon oil plume reveals substrate specialization within a complex community of hydrocarbon degraders.</title>
        <authorList>
            <person name="Hu P."/>
            <person name="Dubinsky E.A."/>
            <person name="Probst A.J."/>
            <person name="Wang J."/>
            <person name="Sieber C.M.K."/>
            <person name="Tom L.M."/>
            <person name="Gardinali P."/>
            <person name="Banfield J.F."/>
            <person name="Atlas R.M."/>
            <person name="Andersen G.L."/>
        </authorList>
    </citation>
    <scope>NUCLEOTIDE SEQUENCE [LARGE SCALE GENOMIC DNA]</scope>
</reference>
<proteinExistence type="inferred from homology"/>
<dbReference type="Pfam" id="PF00378">
    <property type="entry name" value="ECH_1"/>
    <property type="match status" value="1"/>
</dbReference>
<dbReference type="EMBL" id="MABE01000659">
    <property type="protein sequence ID" value="OUS36457.1"/>
    <property type="molecule type" value="Genomic_DNA"/>
</dbReference>
<dbReference type="Gene3D" id="3.90.226.10">
    <property type="entry name" value="2-enoyl-CoA Hydratase, Chain A, domain 1"/>
    <property type="match status" value="1"/>
</dbReference>
<dbReference type="GO" id="GO:0008300">
    <property type="term" value="P:isoprenoid catabolic process"/>
    <property type="evidence" value="ECO:0007669"/>
    <property type="project" value="TreeGrafter"/>
</dbReference>
<comment type="similarity">
    <text evidence="1">Belongs to the enoyl-CoA hydratase/isomerase family.</text>
</comment>
<sequence length="274" mass="29332">MSQQEFETLVVQDQSPVLRVMLNRPKLANAMNLKMVNELMAVMEKVEQENYRVLIISGGNGNFCAGGDIKDMQSAGADKQALIELNRAFGHLITKADHLPCAVICALEGAVLGGGFGLACVSDLAIAVEKTQFGLPETSLGIIPAQIAPFVVQRIGLTQTRRLALFGNRIKAQEAMSLGLIHQVVEDTDQLEGAVTKAIKLALKCAPQASQVTKALIHSVDKQNLESLLDQAATDFADAVMGEGREGGAAFMQKRLPAWADTASMSEKSAKETI</sequence>
<dbReference type="CDD" id="cd06558">
    <property type="entry name" value="crotonase-like"/>
    <property type="match status" value="1"/>
</dbReference>
<dbReference type="InterPro" id="IPR001753">
    <property type="entry name" value="Enoyl-CoA_hydra/iso"/>
</dbReference>
<accession>A0A1Y5HIP3</accession>
<dbReference type="InterPro" id="IPR029045">
    <property type="entry name" value="ClpP/crotonase-like_dom_sf"/>
</dbReference>
<gene>
    <name evidence="2" type="ORF">A9R00_11530</name>
</gene>
<dbReference type="Gene3D" id="1.10.12.10">
    <property type="entry name" value="Lyase 2-enoyl-coa Hydratase, Chain A, domain 2"/>
    <property type="match status" value="1"/>
</dbReference>
<organism evidence="2 3">
    <name type="scientific">Oleispira antarctica</name>
    <dbReference type="NCBI Taxonomy" id="188908"/>
    <lineage>
        <taxon>Bacteria</taxon>
        <taxon>Pseudomonadati</taxon>
        <taxon>Pseudomonadota</taxon>
        <taxon>Gammaproteobacteria</taxon>
        <taxon>Oceanospirillales</taxon>
        <taxon>Oceanospirillaceae</taxon>
        <taxon>Oleispira</taxon>
    </lineage>
</organism>
<dbReference type="InterPro" id="IPR051683">
    <property type="entry name" value="Enoyl-CoA_Hydratase/Isomerase"/>
</dbReference>